<accession>A0A6C0KD87</accession>
<organism evidence="1">
    <name type="scientific">viral metagenome</name>
    <dbReference type="NCBI Taxonomy" id="1070528"/>
    <lineage>
        <taxon>unclassified sequences</taxon>
        <taxon>metagenomes</taxon>
        <taxon>organismal metagenomes</taxon>
    </lineage>
</organism>
<dbReference type="EMBL" id="MN740845">
    <property type="protein sequence ID" value="QHU14687.1"/>
    <property type="molecule type" value="Genomic_DNA"/>
</dbReference>
<name>A0A6C0KD87_9ZZZZ</name>
<dbReference type="AlphaFoldDB" id="A0A6C0KD87"/>
<proteinExistence type="predicted"/>
<sequence length="128" mass="15102">METDDEYSEDEGYDVVWCHNCENEIPTANGKCETCNRQRLVKIQEYSIYNTFWQKEFIRKGELVQTKSLQQKDAELCSLARRMLVARSTTTRKKVDISEMVWLSDPPPRSPPPEQIPHKKISKWTDMF</sequence>
<protein>
    <submittedName>
        <fullName evidence="1">Uncharacterized protein</fullName>
    </submittedName>
</protein>
<reference evidence="1" key="1">
    <citation type="journal article" date="2020" name="Nature">
        <title>Giant virus diversity and host interactions through global metagenomics.</title>
        <authorList>
            <person name="Schulz F."/>
            <person name="Roux S."/>
            <person name="Paez-Espino D."/>
            <person name="Jungbluth S."/>
            <person name="Walsh D.A."/>
            <person name="Denef V.J."/>
            <person name="McMahon K.D."/>
            <person name="Konstantinidis K.T."/>
            <person name="Eloe-Fadrosh E.A."/>
            <person name="Kyrpides N.C."/>
            <person name="Woyke T."/>
        </authorList>
    </citation>
    <scope>NUCLEOTIDE SEQUENCE</scope>
    <source>
        <strain evidence="1">GVMAG-S-1102113-126</strain>
    </source>
</reference>
<evidence type="ECO:0000313" key="1">
    <source>
        <dbReference type="EMBL" id="QHU14687.1"/>
    </source>
</evidence>